<sequence length="271" mass="30321">GDGSAAPRFRRVADAGRPSRCPSSDGQQAGWSRWMLRSWSTTVRLQSGTTSEQAEGGCVDPASPGDRRRGPDRPPWPGPVRILYIEGASLLHKGETEKDATEYVNIRGARGLRACRPPSQEHLSIVICGHVDIGESTATARLNYDLGGLPQRELEKLKEEAVCLVPGPIAFTFYMDRQKEEHECGVTSACTTQDFYTEKWHYTVVIDAPGHRKINKVANLQKKLTTWDGWYKDFEEKETPAMPVSGRMGDYLLTKSDNMDWWKECVGEYGK</sequence>
<reference evidence="5" key="1">
    <citation type="submission" date="2023-10" db="EMBL/GenBank/DDBJ databases">
        <authorList>
            <person name="Chen Y."/>
            <person name="Shah S."/>
            <person name="Dougan E. K."/>
            <person name="Thang M."/>
            <person name="Chan C."/>
        </authorList>
    </citation>
    <scope>NUCLEOTIDE SEQUENCE [LARGE SCALE GENOMIC DNA]</scope>
</reference>
<gene>
    <name evidence="5" type="ORF">PCOR1329_LOCUS8957</name>
</gene>
<organism evidence="5 6">
    <name type="scientific">Prorocentrum cordatum</name>
    <dbReference type="NCBI Taxonomy" id="2364126"/>
    <lineage>
        <taxon>Eukaryota</taxon>
        <taxon>Sar</taxon>
        <taxon>Alveolata</taxon>
        <taxon>Dinophyceae</taxon>
        <taxon>Prorocentrales</taxon>
        <taxon>Prorocentraceae</taxon>
        <taxon>Prorocentrum</taxon>
    </lineage>
</organism>
<dbReference type="Proteomes" id="UP001189429">
    <property type="component" value="Unassembled WGS sequence"/>
</dbReference>
<proteinExistence type="predicted"/>
<feature type="domain" description="Tr-type G" evidence="4">
    <location>
        <begin position="121"/>
        <end position="213"/>
    </location>
</feature>
<evidence type="ECO:0000256" key="1">
    <source>
        <dbReference type="ARBA" id="ARBA00022741"/>
    </source>
</evidence>
<evidence type="ECO:0000259" key="4">
    <source>
        <dbReference type="Pfam" id="PF00009"/>
    </source>
</evidence>
<feature type="compositionally biased region" description="Polar residues" evidence="3">
    <location>
        <begin position="43"/>
        <end position="53"/>
    </location>
</feature>
<dbReference type="Pfam" id="PF00009">
    <property type="entry name" value="GTP_EFTU"/>
    <property type="match status" value="1"/>
</dbReference>
<keyword evidence="2" id="KW-0342">GTP-binding</keyword>
<name>A0ABN9Q635_9DINO</name>
<evidence type="ECO:0000256" key="3">
    <source>
        <dbReference type="SAM" id="MobiDB-lite"/>
    </source>
</evidence>
<protein>
    <recommendedName>
        <fullName evidence="4">Tr-type G domain-containing protein</fullName>
    </recommendedName>
</protein>
<evidence type="ECO:0000313" key="5">
    <source>
        <dbReference type="EMBL" id="CAK0800934.1"/>
    </source>
</evidence>
<dbReference type="EMBL" id="CAUYUJ010002474">
    <property type="protein sequence ID" value="CAK0800934.1"/>
    <property type="molecule type" value="Genomic_DNA"/>
</dbReference>
<dbReference type="SUPFAM" id="SSF52540">
    <property type="entry name" value="P-loop containing nucleoside triphosphate hydrolases"/>
    <property type="match status" value="1"/>
</dbReference>
<evidence type="ECO:0000256" key="2">
    <source>
        <dbReference type="ARBA" id="ARBA00023134"/>
    </source>
</evidence>
<dbReference type="PANTHER" id="PTHR23115">
    <property type="entry name" value="TRANSLATION FACTOR"/>
    <property type="match status" value="1"/>
</dbReference>
<dbReference type="InterPro" id="IPR050100">
    <property type="entry name" value="TRAFAC_GTPase_members"/>
</dbReference>
<accession>A0ABN9Q635</accession>
<comment type="caution">
    <text evidence="5">The sequence shown here is derived from an EMBL/GenBank/DDBJ whole genome shotgun (WGS) entry which is preliminary data.</text>
</comment>
<keyword evidence="1" id="KW-0547">Nucleotide-binding</keyword>
<feature type="region of interest" description="Disordered" evidence="3">
    <location>
        <begin position="43"/>
        <end position="78"/>
    </location>
</feature>
<feature type="region of interest" description="Disordered" evidence="3">
    <location>
        <begin position="1"/>
        <end position="29"/>
    </location>
</feature>
<feature type="non-terminal residue" evidence="5">
    <location>
        <position position="271"/>
    </location>
</feature>
<keyword evidence="6" id="KW-1185">Reference proteome</keyword>
<dbReference type="InterPro" id="IPR027417">
    <property type="entry name" value="P-loop_NTPase"/>
</dbReference>
<dbReference type="Gene3D" id="3.40.50.300">
    <property type="entry name" value="P-loop containing nucleotide triphosphate hydrolases"/>
    <property type="match status" value="1"/>
</dbReference>
<dbReference type="InterPro" id="IPR000795">
    <property type="entry name" value="T_Tr_GTP-bd_dom"/>
</dbReference>
<evidence type="ECO:0000313" key="6">
    <source>
        <dbReference type="Proteomes" id="UP001189429"/>
    </source>
</evidence>
<feature type="non-terminal residue" evidence="5">
    <location>
        <position position="1"/>
    </location>
</feature>